<evidence type="ECO:0000313" key="2">
    <source>
        <dbReference type="Proteomes" id="UP000477311"/>
    </source>
</evidence>
<comment type="caution">
    <text evidence="1">The sequence shown here is derived from an EMBL/GenBank/DDBJ whole genome shotgun (WGS) entry which is preliminary data.</text>
</comment>
<name>A0A6M1RW68_9BACT</name>
<accession>A0A6M1RW68</accession>
<proteinExistence type="predicted"/>
<dbReference type="RefSeq" id="WP_165107794.1">
    <property type="nucleotide sequence ID" value="NZ_JAAKYA010000064.1"/>
</dbReference>
<gene>
    <name evidence="1" type="ORF">G4L39_09570</name>
</gene>
<dbReference type="PANTHER" id="PTHR37953">
    <property type="entry name" value="UPF0127 PROTEIN MJ1496"/>
    <property type="match status" value="1"/>
</dbReference>
<sequence>MALMGLAPWWAGCGRQAAPPAPATPPVDPEYGHLLHAQPPLPTVRLWLGAEEIVAEVARRPVEIATGMMFREELPEGRGMLFVFPGPGRRSFWMRNCRVPLSAAYMDPRGVILEIVDLNPMDETPVPSESDQIQFVLEVPRNWFARHGIGPGTLVRTERGSLQETFFGRR</sequence>
<reference evidence="1 2" key="1">
    <citation type="submission" date="2020-02" db="EMBL/GenBank/DDBJ databases">
        <title>Draft genome sequence of Limisphaera ngatamarikiensis NGM72.4T, a thermophilic Verrucomicrobia grouped in subdivision 3.</title>
        <authorList>
            <person name="Carere C.R."/>
            <person name="Steen J."/>
            <person name="Hugenholtz P."/>
            <person name="Stott M.B."/>
        </authorList>
    </citation>
    <scope>NUCLEOTIDE SEQUENCE [LARGE SCALE GENOMIC DNA]</scope>
    <source>
        <strain evidence="1 2">NGM72.4</strain>
    </source>
</reference>
<dbReference type="AlphaFoldDB" id="A0A6M1RW68"/>
<dbReference type="EMBL" id="JAAKYA010000064">
    <property type="protein sequence ID" value="NGO39641.1"/>
    <property type="molecule type" value="Genomic_DNA"/>
</dbReference>
<evidence type="ECO:0000313" key="1">
    <source>
        <dbReference type="EMBL" id="NGO39641.1"/>
    </source>
</evidence>
<protein>
    <submittedName>
        <fullName evidence="1">DUF192 domain-containing protein</fullName>
    </submittedName>
</protein>
<keyword evidence="2" id="KW-1185">Reference proteome</keyword>
<dbReference type="Pfam" id="PF02643">
    <property type="entry name" value="DUF192"/>
    <property type="match status" value="1"/>
</dbReference>
<dbReference type="InterPro" id="IPR003795">
    <property type="entry name" value="DUF192"/>
</dbReference>
<dbReference type="Proteomes" id="UP000477311">
    <property type="component" value="Unassembled WGS sequence"/>
</dbReference>
<dbReference type="PANTHER" id="PTHR37953:SF1">
    <property type="entry name" value="UPF0127 PROTEIN MJ1496"/>
    <property type="match status" value="1"/>
</dbReference>
<organism evidence="1 2">
    <name type="scientific">Limisphaera ngatamarikiensis</name>
    <dbReference type="NCBI Taxonomy" id="1324935"/>
    <lineage>
        <taxon>Bacteria</taxon>
        <taxon>Pseudomonadati</taxon>
        <taxon>Verrucomicrobiota</taxon>
        <taxon>Verrucomicrobiia</taxon>
        <taxon>Limisphaerales</taxon>
        <taxon>Limisphaeraceae</taxon>
        <taxon>Limisphaera</taxon>
    </lineage>
</organism>
<dbReference type="Gene3D" id="2.60.120.1140">
    <property type="entry name" value="Protein of unknown function DUF192"/>
    <property type="match status" value="1"/>
</dbReference>
<dbReference type="InterPro" id="IPR038695">
    <property type="entry name" value="Saro_0823-like_sf"/>
</dbReference>